<evidence type="ECO:0000313" key="1">
    <source>
        <dbReference type="EMBL" id="PQQ02058.1"/>
    </source>
</evidence>
<protein>
    <submittedName>
        <fullName evidence="1">Uncharacterized protein</fullName>
    </submittedName>
</protein>
<proteinExistence type="predicted"/>
<reference evidence="1 2" key="1">
    <citation type="submission" date="2018-02" db="EMBL/GenBank/DDBJ databases">
        <title>Draft genome of wild Prunus yedoensis var. nudiflora.</title>
        <authorList>
            <person name="Baek S."/>
            <person name="Kim J.-H."/>
            <person name="Choi K."/>
            <person name="Kim G.-B."/>
            <person name="Cho A."/>
            <person name="Jang H."/>
            <person name="Shin C.-H."/>
            <person name="Yu H.-J."/>
            <person name="Mun J.-H."/>
        </authorList>
    </citation>
    <scope>NUCLEOTIDE SEQUENCE [LARGE SCALE GENOMIC DNA]</scope>
    <source>
        <strain evidence="2">cv. Jeju island</strain>
        <tissue evidence="1">Leaf</tissue>
    </source>
</reference>
<sequence>MDGGLSAILERCQLHDYEEEAIIIGDEVKRDYVQGDGSGLLKWKKMFFKYCSMGRKSLNQFWKEDHGCLTTIFSFYSDGVLDSN</sequence>
<evidence type="ECO:0000313" key="2">
    <source>
        <dbReference type="Proteomes" id="UP000250321"/>
    </source>
</evidence>
<name>A0A314YCP6_PRUYE</name>
<dbReference type="Proteomes" id="UP000250321">
    <property type="component" value="Unassembled WGS sequence"/>
</dbReference>
<dbReference type="EMBL" id="PJQY01001509">
    <property type="protein sequence ID" value="PQQ02058.1"/>
    <property type="molecule type" value="Genomic_DNA"/>
</dbReference>
<dbReference type="AlphaFoldDB" id="A0A314YCP6"/>
<keyword evidence="2" id="KW-1185">Reference proteome</keyword>
<comment type="caution">
    <text evidence="1">The sequence shown here is derived from an EMBL/GenBank/DDBJ whole genome shotgun (WGS) entry which is preliminary data.</text>
</comment>
<organism evidence="1 2">
    <name type="scientific">Prunus yedoensis var. nudiflora</name>
    <dbReference type="NCBI Taxonomy" id="2094558"/>
    <lineage>
        <taxon>Eukaryota</taxon>
        <taxon>Viridiplantae</taxon>
        <taxon>Streptophyta</taxon>
        <taxon>Embryophyta</taxon>
        <taxon>Tracheophyta</taxon>
        <taxon>Spermatophyta</taxon>
        <taxon>Magnoliopsida</taxon>
        <taxon>eudicotyledons</taxon>
        <taxon>Gunneridae</taxon>
        <taxon>Pentapetalae</taxon>
        <taxon>rosids</taxon>
        <taxon>fabids</taxon>
        <taxon>Rosales</taxon>
        <taxon>Rosaceae</taxon>
        <taxon>Amygdaloideae</taxon>
        <taxon>Amygdaleae</taxon>
        <taxon>Prunus</taxon>
    </lineage>
</organism>
<gene>
    <name evidence="1" type="ORF">Pyn_29514</name>
</gene>
<accession>A0A314YCP6</accession>